<name>A0ABQ1ZP82_9BACL</name>
<feature type="domain" description="Response regulatory" evidence="2">
    <location>
        <begin position="10"/>
        <end position="126"/>
    </location>
</feature>
<dbReference type="InterPro" id="IPR001789">
    <property type="entry name" value="Sig_transdc_resp-reg_receiver"/>
</dbReference>
<comment type="caution">
    <text evidence="3">The sequence shown here is derived from an EMBL/GenBank/DDBJ whole genome shotgun (WGS) entry which is preliminary data.</text>
</comment>
<dbReference type="PANTHER" id="PTHR43228:SF8">
    <property type="entry name" value="TRANSCRIPTIONAL REGULATORY PROTEIN GLNL"/>
    <property type="match status" value="1"/>
</dbReference>
<dbReference type="Pfam" id="PF00072">
    <property type="entry name" value="Response_reg"/>
    <property type="match status" value="1"/>
</dbReference>
<keyword evidence="4" id="KW-1185">Reference proteome</keyword>
<evidence type="ECO:0000313" key="3">
    <source>
        <dbReference type="EMBL" id="GGH72055.1"/>
    </source>
</evidence>
<accession>A0ABQ1ZP82</accession>
<evidence type="ECO:0000256" key="1">
    <source>
        <dbReference type="PROSITE-ProRule" id="PRU00169"/>
    </source>
</evidence>
<dbReference type="Proteomes" id="UP000652153">
    <property type="component" value="Unassembled WGS sequence"/>
</dbReference>
<dbReference type="InterPro" id="IPR011006">
    <property type="entry name" value="CheY-like_superfamily"/>
</dbReference>
<evidence type="ECO:0000313" key="4">
    <source>
        <dbReference type="Proteomes" id="UP000652153"/>
    </source>
</evidence>
<keyword evidence="1" id="KW-0597">Phosphoprotein</keyword>
<proteinExistence type="predicted"/>
<feature type="modified residue" description="4-aspartylphosphate" evidence="1">
    <location>
        <position position="62"/>
    </location>
</feature>
<dbReference type="PROSITE" id="PS50110">
    <property type="entry name" value="RESPONSE_REGULATORY"/>
    <property type="match status" value="1"/>
</dbReference>
<dbReference type="PANTHER" id="PTHR43228">
    <property type="entry name" value="TWO-COMPONENT RESPONSE REGULATOR"/>
    <property type="match status" value="1"/>
</dbReference>
<gene>
    <name evidence="3" type="ORF">GCM10008014_58050</name>
</gene>
<reference evidence="4" key="1">
    <citation type="journal article" date="2019" name="Int. J. Syst. Evol. Microbiol.">
        <title>The Global Catalogue of Microorganisms (GCM) 10K type strain sequencing project: providing services to taxonomists for standard genome sequencing and annotation.</title>
        <authorList>
            <consortium name="The Broad Institute Genomics Platform"/>
            <consortium name="The Broad Institute Genome Sequencing Center for Infectious Disease"/>
            <person name="Wu L."/>
            <person name="Ma J."/>
        </authorList>
    </citation>
    <scope>NUCLEOTIDE SEQUENCE [LARGE SCALE GENOMIC DNA]</scope>
    <source>
        <strain evidence="4">CGMCC 1.12770</strain>
    </source>
</reference>
<dbReference type="SUPFAM" id="SSF52172">
    <property type="entry name" value="CheY-like"/>
    <property type="match status" value="1"/>
</dbReference>
<sequence>MEGKDLKLMRYFIVDDDAGIRSMLTDIIEDEALGDIAGEAEDGAHVNAELLELHKVDVLLIDLLMPQQDGIETVRALAGKFKGKIVMISQIESKHMIGEAYSLGIEYYITKPINRLEILSVLRLVEERLRMQQSIADIQRTLQGLSGLQSGERKPVHEPDKTIATAGHFLLSEMGMIGEAGSRDLLDMLEYLELLETDEHKLSPYTFPSLKDIFQNVAQRKLGQDATAADVTKEVKAAEQRVRRAIFQTLSHVVSLGLTDYTHPKFENYASKFFDFTEIRKKMLELQNNVEPSLSQTRINTKKFVQVLYLEAKRMLH</sequence>
<dbReference type="InterPro" id="IPR052048">
    <property type="entry name" value="ST_Response_Regulator"/>
</dbReference>
<organism evidence="3 4">
    <name type="scientific">Paenibacillus silvae</name>
    <dbReference type="NCBI Taxonomy" id="1325358"/>
    <lineage>
        <taxon>Bacteria</taxon>
        <taxon>Bacillati</taxon>
        <taxon>Bacillota</taxon>
        <taxon>Bacilli</taxon>
        <taxon>Bacillales</taxon>
        <taxon>Paenibacillaceae</taxon>
        <taxon>Paenibacillus</taxon>
    </lineage>
</organism>
<dbReference type="SMART" id="SM00448">
    <property type="entry name" value="REC"/>
    <property type="match status" value="1"/>
</dbReference>
<evidence type="ECO:0000259" key="2">
    <source>
        <dbReference type="PROSITE" id="PS50110"/>
    </source>
</evidence>
<dbReference type="EMBL" id="BMFU01000021">
    <property type="protein sequence ID" value="GGH72055.1"/>
    <property type="molecule type" value="Genomic_DNA"/>
</dbReference>
<dbReference type="Gene3D" id="3.40.50.2300">
    <property type="match status" value="1"/>
</dbReference>
<dbReference type="Pfam" id="PF08664">
    <property type="entry name" value="YcbB"/>
    <property type="match status" value="1"/>
</dbReference>
<dbReference type="InterPro" id="IPR013972">
    <property type="entry name" value="YcbB"/>
</dbReference>
<protein>
    <submittedName>
        <fullName evidence="3">Transcriptional regulator</fullName>
    </submittedName>
</protein>